<accession>A0A7R9MMN0</accession>
<dbReference type="PROSITE" id="PS50200">
    <property type="entry name" value="RA"/>
    <property type="match status" value="1"/>
</dbReference>
<keyword evidence="3" id="KW-1185">Reference proteome</keyword>
<gene>
    <name evidence="2" type="ORF">ONB1V03_LOCUS19669</name>
</gene>
<feature type="non-terminal residue" evidence="2">
    <location>
        <position position="80"/>
    </location>
</feature>
<feature type="domain" description="Ras-associating" evidence="1">
    <location>
        <begin position="1"/>
        <end position="49"/>
    </location>
</feature>
<evidence type="ECO:0000313" key="2">
    <source>
        <dbReference type="EMBL" id="CAD7663109.1"/>
    </source>
</evidence>
<reference evidence="2" key="1">
    <citation type="submission" date="2020-11" db="EMBL/GenBank/DDBJ databases">
        <authorList>
            <person name="Tran Van P."/>
        </authorList>
    </citation>
    <scope>NUCLEOTIDE SEQUENCE</scope>
</reference>
<dbReference type="Pfam" id="PF00788">
    <property type="entry name" value="RA"/>
    <property type="match status" value="1"/>
</dbReference>
<dbReference type="OrthoDB" id="269822at2759"/>
<dbReference type="InterPro" id="IPR029071">
    <property type="entry name" value="Ubiquitin-like_domsf"/>
</dbReference>
<name>A0A7R9MMN0_9ACAR</name>
<dbReference type="Gene3D" id="3.10.20.90">
    <property type="entry name" value="Phosphatidylinositol 3-kinase Catalytic Subunit, Chain A, domain 1"/>
    <property type="match status" value="1"/>
</dbReference>
<organism evidence="2">
    <name type="scientific">Oppiella nova</name>
    <dbReference type="NCBI Taxonomy" id="334625"/>
    <lineage>
        <taxon>Eukaryota</taxon>
        <taxon>Metazoa</taxon>
        <taxon>Ecdysozoa</taxon>
        <taxon>Arthropoda</taxon>
        <taxon>Chelicerata</taxon>
        <taxon>Arachnida</taxon>
        <taxon>Acari</taxon>
        <taxon>Acariformes</taxon>
        <taxon>Sarcoptiformes</taxon>
        <taxon>Oribatida</taxon>
        <taxon>Brachypylina</taxon>
        <taxon>Oppioidea</taxon>
        <taxon>Oppiidae</taxon>
        <taxon>Oppiella</taxon>
    </lineage>
</organism>
<dbReference type="EMBL" id="CAJPVJ010030872">
    <property type="protein sequence ID" value="CAG2180246.1"/>
    <property type="molecule type" value="Genomic_DNA"/>
</dbReference>
<feature type="non-terminal residue" evidence="2">
    <location>
        <position position="1"/>
    </location>
</feature>
<dbReference type="Proteomes" id="UP000728032">
    <property type="component" value="Unassembled WGS sequence"/>
</dbReference>
<dbReference type="EMBL" id="OC945697">
    <property type="protein sequence ID" value="CAD7663109.1"/>
    <property type="molecule type" value="Genomic_DNA"/>
</dbReference>
<protein>
    <recommendedName>
        <fullName evidence="1">Ras-associating domain-containing protein</fullName>
    </recommendedName>
</protein>
<proteinExistence type="predicted"/>
<dbReference type="GO" id="GO:0007165">
    <property type="term" value="P:signal transduction"/>
    <property type="evidence" value="ECO:0007669"/>
    <property type="project" value="InterPro"/>
</dbReference>
<dbReference type="AlphaFoldDB" id="A0A7R9MMN0"/>
<dbReference type="InterPro" id="IPR000159">
    <property type="entry name" value="RA_dom"/>
</dbReference>
<evidence type="ECO:0000259" key="1">
    <source>
        <dbReference type="PROSITE" id="PS50200"/>
    </source>
</evidence>
<sequence>IEEVQRGWDRKRLTDRNITQRILDPGERPLEAQSQWKGDGRFVLKKVADDPSSRAWMSSIRNAQKDRNRAKAMGADMQST</sequence>
<dbReference type="SUPFAM" id="SSF54236">
    <property type="entry name" value="Ubiquitin-like"/>
    <property type="match status" value="1"/>
</dbReference>
<evidence type="ECO:0000313" key="3">
    <source>
        <dbReference type="Proteomes" id="UP000728032"/>
    </source>
</evidence>